<gene>
    <name evidence="1" type="ORF">GMARGA_LOCUS37861</name>
</gene>
<protein>
    <submittedName>
        <fullName evidence="1">375_t:CDS:1</fullName>
    </submittedName>
</protein>
<reference evidence="1 2" key="1">
    <citation type="submission" date="2021-06" db="EMBL/GenBank/DDBJ databases">
        <authorList>
            <person name="Kallberg Y."/>
            <person name="Tangrot J."/>
            <person name="Rosling A."/>
        </authorList>
    </citation>
    <scope>NUCLEOTIDE SEQUENCE [LARGE SCALE GENOMIC DNA]</scope>
    <source>
        <strain evidence="1 2">120-4 pot B 10/14</strain>
    </source>
</reference>
<dbReference type="EMBL" id="CAJVQB010081158">
    <property type="protein sequence ID" value="CAG8845844.1"/>
    <property type="molecule type" value="Genomic_DNA"/>
</dbReference>
<dbReference type="Proteomes" id="UP000789901">
    <property type="component" value="Unassembled WGS sequence"/>
</dbReference>
<keyword evidence="2" id="KW-1185">Reference proteome</keyword>
<sequence length="265" mass="31125">IQPKNSCKELLTVEEKILLEEKLEDIKTLNVGDITEMTLNKSEIEVLSGDNLEEAEEKVALLYAECGCLDYRVEDTKEMISLFNKKEKFFKDRTDKTIEPNLPASSRFAKIRHCFNHFDKITATEWKDFDKTKAVFVSIHCKNKEKKENLESLWSLHYKEENLYRLTPKENFSYKKSLKNENCKSYKKNFLDLTPGRVQVKRRKVTESIINREASTSRSHSSTQKALTSLKTAQNASNQNKVLDEFFRKLQNIEERQETYILYRS</sequence>
<organism evidence="1 2">
    <name type="scientific">Gigaspora margarita</name>
    <dbReference type="NCBI Taxonomy" id="4874"/>
    <lineage>
        <taxon>Eukaryota</taxon>
        <taxon>Fungi</taxon>
        <taxon>Fungi incertae sedis</taxon>
        <taxon>Mucoromycota</taxon>
        <taxon>Glomeromycotina</taxon>
        <taxon>Glomeromycetes</taxon>
        <taxon>Diversisporales</taxon>
        <taxon>Gigasporaceae</taxon>
        <taxon>Gigaspora</taxon>
    </lineage>
</organism>
<proteinExistence type="predicted"/>
<name>A0ABN7X2M4_GIGMA</name>
<feature type="non-terminal residue" evidence="1">
    <location>
        <position position="1"/>
    </location>
</feature>
<accession>A0ABN7X2M4</accession>
<comment type="caution">
    <text evidence="1">The sequence shown here is derived from an EMBL/GenBank/DDBJ whole genome shotgun (WGS) entry which is preliminary data.</text>
</comment>
<evidence type="ECO:0000313" key="1">
    <source>
        <dbReference type="EMBL" id="CAG8845844.1"/>
    </source>
</evidence>
<evidence type="ECO:0000313" key="2">
    <source>
        <dbReference type="Proteomes" id="UP000789901"/>
    </source>
</evidence>